<dbReference type="SUPFAM" id="SSF158745">
    <property type="entry name" value="LanC-like"/>
    <property type="match status" value="1"/>
</dbReference>
<comment type="caution">
    <text evidence="2">The sequence shown here is derived from an EMBL/GenBank/DDBJ whole genome shotgun (WGS) entry which is preliminary data.</text>
</comment>
<dbReference type="GO" id="GO:0046872">
    <property type="term" value="F:metal ion binding"/>
    <property type="evidence" value="ECO:0007669"/>
    <property type="project" value="UniProtKB-KW"/>
</dbReference>
<protein>
    <recommendedName>
        <fullName evidence="4">Lanthionine synthetase C family protein</fullName>
    </recommendedName>
</protein>
<name>A0A8H4QGA8_9AGAR</name>
<dbReference type="PANTHER" id="PTHR12736">
    <property type="entry name" value="LANC-LIKE PROTEIN"/>
    <property type="match status" value="1"/>
</dbReference>
<gene>
    <name evidence="2" type="ORF">D9613_010532</name>
</gene>
<dbReference type="PRINTS" id="PR01950">
    <property type="entry name" value="LANCSUPER"/>
</dbReference>
<evidence type="ECO:0000313" key="2">
    <source>
        <dbReference type="EMBL" id="KAF4610270.1"/>
    </source>
</evidence>
<reference evidence="2 3" key="1">
    <citation type="submission" date="2019-12" db="EMBL/GenBank/DDBJ databases">
        <authorList>
            <person name="Floudas D."/>
            <person name="Bentzer J."/>
            <person name="Ahren D."/>
            <person name="Johansson T."/>
            <person name="Persson P."/>
            <person name="Tunlid A."/>
        </authorList>
    </citation>
    <scope>NUCLEOTIDE SEQUENCE [LARGE SCALE GENOMIC DNA]</scope>
    <source>
        <strain evidence="2 3">CBS 102.39</strain>
    </source>
</reference>
<evidence type="ECO:0000256" key="1">
    <source>
        <dbReference type="PIRSR" id="PIRSR607822-1"/>
    </source>
</evidence>
<dbReference type="CDD" id="cd04794">
    <property type="entry name" value="euk_LANCL"/>
    <property type="match status" value="1"/>
</dbReference>
<dbReference type="GO" id="GO:0005886">
    <property type="term" value="C:plasma membrane"/>
    <property type="evidence" value="ECO:0007669"/>
    <property type="project" value="TreeGrafter"/>
</dbReference>
<dbReference type="SMART" id="SM01260">
    <property type="entry name" value="LANC_like"/>
    <property type="match status" value="1"/>
</dbReference>
<dbReference type="GO" id="GO:0031179">
    <property type="term" value="P:peptide modification"/>
    <property type="evidence" value="ECO:0007669"/>
    <property type="project" value="InterPro"/>
</dbReference>
<keyword evidence="3" id="KW-1185">Reference proteome</keyword>
<keyword evidence="1" id="KW-0479">Metal-binding</keyword>
<dbReference type="Gene3D" id="1.50.10.10">
    <property type="match status" value="1"/>
</dbReference>
<dbReference type="AlphaFoldDB" id="A0A8H4QGA8"/>
<dbReference type="EMBL" id="JAACJL010000059">
    <property type="protein sequence ID" value="KAF4610270.1"/>
    <property type="molecule type" value="Genomic_DNA"/>
</dbReference>
<accession>A0A8H4QGA8</accession>
<dbReference type="PANTHER" id="PTHR12736:SF7">
    <property type="entry name" value="LANC-LIKE PROTEIN 3"/>
    <property type="match status" value="1"/>
</dbReference>
<keyword evidence="1" id="KW-0862">Zinc</keyword>
<sequence>MPAQQHRSRYLPLPSKPPNLKEDLETIRRGIGEALLQEVGNIQHAVYGMHGISRHDTLYTGLSGISFMEYHLAEMNVPLQGELLSSQSLVSLADKHLARVLRHKPSFSYSPDRLSFIETNVGVAILILARGLWTSEEVIRNSWKTSHEYLIHVVQTALDEDARNDIYSPSNKEDGCEVLYGRAGLLYALLYLRKSFQGKDEPSVHDLTSDKVLSSLVDSIMTRGKHGGFLLSSEFRTGDFAHLPPLMWTWHGKRYLGGAHGVAGILHILLCCPGSLIQKHLPDIFGTISWLMEIQDDDGNWPSKAPTQRGFSSPNDLIQWCHGAPGMIILLSTALRVLHEQEEKIVVEEGFTDKIRRSIESAANLVYKRGLLRKGVGLCHGVAGSVYALLAASSASDGSSSDRPYLAKAAHLGLLATLREEMTAKGEMSVPDHPWSLYEGLAGTCCAWAEILCRLDSSGSHRALSGFPAYDDLVGLV</sequence>
<dbReference type="InterPro" id="IPR007822">
    <property type="entry name" value="LANC-like"/>
</dbReference>
<evidence type="ECO:0000313" key="3">
    <source>
        <dbReference type="Proteomes" id="UP000521872"/>
    </source>
</evidence>
<dbReference type="GO" id="GO:0005975">
    <property type="term" value="P:carbohydrate metabolic process"/>
    <property type="evidence" value="ECO:0007669"/>
    <property type="project" value="InterPro"/>
</dbReference>
<dbReference type="Pfam" id="PF05147">
    <property type="entry name" value="LANC_like"/>
    <property type="match status" value="1"/>
</dbReference>
<proteinExistence type="predicted"/>
<feature type="binding site" evidence="1">
    <location>
        <position position="380"/>
    </location>
    <ligand>
        <name>Zn(2+)</name>
        <dbReference type="ChEBI" id="CHEBI:29105"/>
    </ligand>
</feature>
<organism evidence="2 3">
    <name type="scientific">Agrocybe pediades</name>
    <dbReference type="NCBI Taxonomy" id="84607"/>
    <lineage>
        <taxon>Eukaryota</taxon>
        <taxon>Fungi</taxon>
        <taxon>Dikarya</taxon>
        <taxon>Basidiomycota</taxon>
        <taxon>Agaricomycotina</taxon>
        <taxon>Agaricomycetes</taxon>
        <taxon>Agaricomycetidae</taxon>
        <taxon>Agaricales</taxon>
        <taxon>Agaricineae</taxon>
        <taxon>Strophariaceae</taxon>
        <taxon>Agrocybe</taxon>
    </lineage>
</organism>
<evidence type="ECO:0008006" key="4">
    <source>
        <dbReference type="Google" id="ProtNLM"/>
    </source>
</evidence>
<feature type="binding site" evidence="1">
    <location>
        <position position="379"/>
    </location>
    <ligand>
        <name>Zn(2+)</name>
        <dbReference type="ChEBI" id="CHEBI:29105"/>
    </ligand>
</feature>
<feature type="binding site" evidence="1">
    <location>
        <position position="321"/>
    </location>
    <ligand>
        <name>Zn(2+)</name>
        <dbReference type="ChEBI" id="CHEBI:29105"/>
    </ligand>
</feature>
<dbReference type="Proteomes" id="UP000521872">
    <property type="component" value="Unassembled WGS sequence"/>
</dbReference>
<dbReference type="InterPro" id="IPR012341">
    <property type="entry name" value="6hp_glycosidase-like_sf"/>
</dbReference>